<evidence type="ECO:0000313" key="5">
    <source>
        <dbReference type="Proteomes" id="UP000179807"/>
    </source>
</evidence>
<dbReference type="Proteomes" id="UP000179807">
    <property type="component" value="Unassembled WGS sequence"/>
</dbReference>
<dbReference type="GO" id="GO:0005524">
    <property type="term" value="F:ATP binding"/>
    <property type="evidence" value="ECO:0007669"/>
    <property type="project" value="UniProtKB-KW"/>
</dbReference>
<dbReference type="SMART" id="SM00220">
    <property type="entry name" value="S_TKc"/>
    <property type="match status" value="1"/>
</dbReference>
<evidence type="ECO:0000256" key="2">
    <source>
        <dbReference type="ARBA" id="ARBA00022840"/>
    </source>
</evidence>
<dbReference type="InterPro" id="IPR008271">
    <property type="entry name" value="Ser/Thr_kinase_AS"/>
</dbReference>
<gene>
    <name evidence="4" type="ORF">TRFO_04303</name>
</gene>
<dbReference type="InterPro" id="IPR011009">
    <property type="entry name" value="Kinase-like_dom_sf"/>
</dbReference>
<dbReference type="PANTHER" id="PTHR24362:SF309">
    <property type="entry name" value="PROTEIN KINASE DOMAIN-CONTAINING PROTEIN"/>
    <property type="match status" value="1"/>
</dbReference>
<dbReference type="GO" id="GO:0004672">
    <property type="term" value="F:protein kinase activity"/>
    <property type="evidence" value="ECO:0007669"/>
    <property type="project" value="InterPro"/>
</dbReference>
<name>A0A1J4KGE4_9EUKA</name>
<evidence type="ECO:0000256" key="1">
    <source>
        <dbReference type="ARBA" id="ARBA00022741"/>
    </source>
</evidence>
<dbReference type="RefSeq" id="XP_068363411.1">
    <property type="nucleotide sequence ID" value="XM_068491810.1"/>
</dbReference>
<dbReference type="PANTHER" id="PTHR24362">
    <property type="entry name" value="SERINE/THREONINE-PROTEIN KINASE NEK"/>
    <property type="match status" value="1"/>
</dbReference>
<dbReference type="Pfam" id="PF00069">
    <property type="entry name" value="Pkinase"/>
    <property type="match status" value="1"/>
</dbReference>
<feature type="domain" description="Protein kinase" evidence="3">
    <location>
        <begin position="24"/>
        <end position="270"/>
    </location>
</feature>
<dbReference type="PROSITE" id="PS00108">
    <property type="entry name" value="PROTEIN_KINASE_ST"/>
    <property type="match status" value="1"/>
</dbReference>
<organism evidence="4 5">
    <name type="scientific">Tritrichomonas foetus</name>
    <dbReference type="NCBI Taxonomy" id="1144522"/>
    <lineage>
        <taxon>Eukaryota</taxon>
        <taxon>Metamonada</taxon>
        <taxon>Parabasalia</taxon>
        <taxon>Tritrichomonadida</taxon>
        <taxon>Tritrichomonadidae</taxon>
        <taxon>Tritrichomonas</taxon>
    </lineage>
</organism>
<dbReference type="SUPFAM" id="SSF56112">
    <property type="entry name" value="Protein kinase-like (PK-like)"/>
    <property type="match status" value="1"/>
</dbReference>
<comment type="caution">
    <text evidence="4">The sequence shown here is derived from an EMBL/GenBank/DDBJ whole genome shotgun (WGS) entry which is preliminary data.</text>
</comment>
<keyword evidence="2" id="KW-0067">ATP-binding</keyword>
<keyword evidence="1" id="KW-0547">Nucleotide-binding</keyword>
<dbReference type="OrthoDB" id="9396925at2759"/>
<protein>
    <submittedName>
        <fullName evidence="4">CAMK family protein kinase</fullName>
    </submittedName>
</protein>
<accession>A0A1J4KGE4</accession>
<reference evidence="4" key="1">
    <citation type="submission" date="2016-10" db="EMBL/GenBank/DDBJ databases">
        <authorList>
            <person name="Benchimol M."/>
            <person name="Almeida L.G."/>
            <person name="Vasconcelos A.T."/>
            <person name="Perreira-Neves A."/>
            <person name="Rosa I.A."/>
            <person name="Tasca T."/>
            <person name="Bogo M.R."/>
            <person name="de Souza W."/>
        </authorList>
    </citation>
    <scope>NUCLEOTIDE SEQUENCE [LARGE SCALE GENOMIC DNA]</scope>
    <source>
        <strain evidence="4">K</strain>
    </source>
</reference>
<dbReference type="AlphaFoldDB" id="A0A1J4KGE4"/>
<keyword evidence="5" id="KW-1185">Reference proteome</keyword>
<dbReference type="GeneID" id="94826514"/>
<dbReference type="InterPro" id="IPR000719">
    <property type="entry name" value="Prot_kinase_dom"/>
</dbReference>
<keyword evidence="4" id="KW-0418">Kinase</keyword>
<evidence type="ECO:0000259" key="3">
    <source>
        <dbReference type="PROSITE" id="PS50011"/>
    </source>
</evidence>
<dbReference type="Gene3D" id="1.10.510.10">
    <property type="entry name" value="Transferase(Phosphotransferase) domain 1"/>
    <property type="match status" value="1"/>
</dbReference>
<keyword evidence="4" id="KW-0808">Transferase</keyword>
<proteinExistence type="predicted"/>
<dbReference type="PROSITE" id="PS50011">
    <property type="entry name" value="PROTEIN_KINASE_DOM"/>
    <property type="match status" value="1"/>
</dbReference>
<dbReference type="FunFam" id="1.10.510.10:FF:000571">
    <property type="entry name" value="Maternal embryonic leucine zipper kinase"/>
    <property type="match status" value="1"/>
</dbReference>
<sequence length="348" mass="39355">MIDTHAFNELDHLASNLPQTINGYTFEKLIGKGGFSRVFLVSFPKYKIKFCAKVMPKSLMTDNQNDIDYLLNLEHPNIIRIYDQFIIGAMSYCIIEYCPGGNLHDVITDGKLKGKDKLLFFMQQILLGLEFCHENHVAHRDIKPANILIDRYGRPKLIDFGISVNIEPGELLRDFSGSRPYCPPEVILAQPYDPYKADIWSLGVTFYIMVVGQLPWPKEPEKVMNTAIEQAQYTIPRNVPPAIAKMISSMLQVDPEDRPTVKAILSNGLFPEKAILPSLSHKVFRDATSVSLQTKTARMLVDQPKRLNNSNFFIIQATGNRNCISTFRSVAAITPTMTSMDMFQCEVS</sequence>
<evidence type="ECO:0000313" key="4">
    <source>
        <dbReference type="EMBL" id="OHT10275.1"/>
    </source>
</evidence>
<dbReference type="VEuPathDB" id="TrichDB:TRFO_04303"/>
<dbReference type="EMBL" id="MLAK01000616">
    <property type="protein sequence ID" value="OHT10275.1"/>
    <property type="molecule type" value="Genomic_DNA"/>
</dbReference>